<dbReference type="OMA" id="DYSCITK"/>
<sequence length="153" mass="17458">DDIGKPTDDGGDDELDGPPQLEHNFSTHYRIHTGELPFTCSFCDKRFRTSSALTVHTRCHTGDRPYSCPHCDYSCITKRNLDRHIINNHIKRRRVYVDRNGSEMSLRRRGRPGAFCYMTDTGDYAAVDDTDLENDDTLQEEDDSSPLQAESAE</sequence>
<protein>
    <submittedName>
        <fullName evidence="13">C2H2-type domain-containing protein</fullName>
    </submittedName>
</protein>
<keyword evidence="8" id="KW-0539">Nucleus</keyword>
<keyword evidence="5" id="KW-0862">Zinc</keyword>
<feature type="region of interest" description="Disordered" evidence="10">
    <location>
        <begin position="1"/>
        <end position="21"/>
    </location>
</feature>
<feature type="domain" description="C2H2-type" evidence="11">
    <location>
        <begin position="38"/>
        <end position="65"/>
    </location>
</feature>
<dbReference type="GO" id="GO:0003677">
    <property type="term" value="F:DNA binding"/>
    <property type="evidence" value="ECO:0007669"/>
    <property type="project" value="UniProtKB-KW"/>
</dbReference>
<feature type="compositionally biased region" description="Acidic residues" evidence="10">
    <location>
        <begin position="128"/>
        <end position="144"/>
    </location>
</feature>
<dbReference type="Proteomes" id="UP000887565">
    <property type="component" value="Unplaced"/>
</dbReference>
<dbReference type="FunFam" id="3.30.160.60:FF:000604">
    <property type="entry name" value="Histone H4 transcription factor-like Protein"/>
    <property type="match status" value="1"/>
</dbReference>
<evidence type="ECO:0000259" key="11">
    <source>
        <dbReference type="PROSITE" id="PS50157"/>
    </source>
</evidence>
<dbReference type="GO" id="GO:0008270">
    <property type="term" value="F:zinc ion binding"/>
    <property type="evidence" value="ECO:0007669"/>
    <property type="project" value="UniProtKB-KW"/>
</dbReference>
<dbReference type="Gene3D" id="3.30.160.60">
    <property type="entry name" value="Classic Zinc Finger"/>
    <property type="match status" value="2"/>
</dbReference>
<dbReference type="GO" id="GO:0005634">
    <property type="term" value="C:nucleus"/>
    <property type="evidence" value="ECO:0007669"/>
    <property type="project" value="UniProtKB-SubCell"/>
</dbReference>
<dbReference type="Pfam" id="PF00096">
    <property type="entry name" value="zf-C2H2"/>
    <property type="match status" value="2"/>
</dbReference>
<accession>A0A915K5I1</accession>
<keyword evidence="7" id="KW-0804">Transcription</keyword>
<dbReference type="AlphaFoldDB" id="A0A915K5I1"/>
<evidence type="ECO:0000256" key="8">
    <source>
        <dbReference type="ARBA" id="ARBA00023242"/>
    </source>
</evidence>
<evidence type="ECO:0000256" key="4">
    <source>
        <dbReference type="ARBA" id="ARBA00022771"/>
    </source>
</evidence>
<evidence type="ECO:0000256" key="3">
    <source>
        <dbReference type="ARBA" id="ARBA00022737"/>
    </source>
</evidence>
<name>A0A915K5I1_ROMCU</name>
<dbReference type="InterPro" id="IPR013087">
    <property type="entry name" value="Znf_C2H2_type"/>
</dbReference>
<dbReference type="PANTHER" id="PTHR24394">
    <property type="entry name" value="ZINC FINGER PROTEIN"/>
    <property type="match status" value="1"/>
</dbReference>
<dbReference type="PROSITE" id="PS50157">
    <property type="entry name" value="ZINC_FINGER_C2H2_2"/>
    <property type="match status" value="1"/>
</dbReference>
<feature type="region of interest" description="Disordered" evidence="10">
    <location>
        <begin position="128"/>
        <end position="153"/>
    </location>
</feature>
<dbReference type="FunFam" id="3.30.160.60:FF:000702">
    <property type="entry name" value="Transcription factor E4F1 isoform 1"/>
    <property type="match status" value="1"/>
</dbReference>
<keyword evidence="4 9" id="KW-0863">Zinc-finger</keyword>
<evidence type="ECO:0000256" key="1">
    <source>
        <dbReference type="ARBA" id="ARBA00004123"/>
    </source>
</evidence>
<proteinExistence type="predicted"/>
<dbReference type="PROSITE" id="PS00028">
    <property type="entry name" value="ZINC_FINGER_C2H2_1"/>
    <property type="match status" value="2"/>
</dbReference>
<evidence type="ECO:0000256" key="7">
    <source>
        <dbReference type="ARBA" id="ARBA00023163"/>
    </source>
</evidence>
<dbReference type="WBParaSite" id="nRc.2.0.1.t33122-RA">
    <property type="protein sequence ID" value="nRc.2.0.1.t33122-RA"/>
    <property type="gene ID" value="nRc.2.0.1.g33122"/>
</dbReference>
<dbReference type="SMART" id="SM00355">
    <property type="entry name" value="ZnF_C2H2"/>
    <property type="match status" value="2"/>
</dbReference>
<keyword evidence="3" id="KW-0677">Repeat</keyword>
<keyword evidence="6" id="KW-0805">Transcription regulation</keyword>
<dbReference type="InterPro" id="IPR036236">
    <property type="entry name" value="Znf_C2H2_sf"/>
</dbReference>
<keyword evidence="12" id="KW-1185">Reference proteome</keyword>
<dbReference type="PANTHER" id="PTHR24394:SF48">
    <property type="entry name" value="ZINC FINGER PROTEIN 771"/>
    <property type="match status" value="1"/>
</dbReference>
<keyword evidence="2" id="KW-0479">Metal-binding</keyword>
<evidence type="ECO:0000256" key="5">
    <source>
        <dbReference type="ARBA" id="ARBA00022833"/>
    </source>
</evidence>
<dbReference type="GO" id="GO:0000981">
    <property type="term" value="F:DNA-binding transcription factor activity, RNA polymerase II-specific"/>
    <property type="evidence" value="ECO:0007669"/>
    <property type="project" value="TreeGrafter"/>
</dbReference>
<evidence type="ECO:0000313" key="12">
    <source>
        <dbReference type="Proteomes" id="UP000887565"/>
    </source>
</evidence>
<evidence type="ECO:0000256" key="9">
    <source>
        <dbReference type="PROSITE-ProRule" id="PRU00042"/>
    </source>
</evidence>
<reference evidence="13" key="1">
    <citation type="submission" date="2022-11" db="UniProtKB">
        <authorList>
            <consortium name="WormBaseParasite"/>
        </authorList>
    </citation>
    <scope>IDENTIFICATION</scope>
</reference>
<evidence type="ECO:0000256" key="6">
    <source>
        <dbReference type="ARBA" id="ARBA00023015"/>
    </source>
</evidence>
<organism evidence="12 13">
    <name type="scientific">Romanomermis culicivorax</name>
    <name type="common">Nematode worm</name>
    <dbReference type="NCBI Taxonomy" id="13658"/>
    <lineage>
        <taxon>Eukaryota</taxon>
        <taxon>Metazoa</taxon>
        <taxon>Ecdysozoa</taxon>
        <taxon>Nematoda</taxon>
        <taxon>Enoplea</taxon>
        <taxon>Dorylaimia</taxon>
        <taxon>Mermithida</taxon>
        <taxon>Mermithoidea</taxon>
        <taxon>Mermithidae</taxon>
        <taxon>Romanomermis</taxon>
    </lineage>
</organism>
<dbReference type="SUPFAM" id="SSF57667">
    <property type="entry name" value="beta-beta-alpha zinc fingers"/>
    <property type="match status" value="2"/>
</dbReference>
<evidence type="ECO:0000256" key="2">
    <source>
        <dbReference type="ARBA" id="ARBA00022723"/>
    </source>
</evidence>
<evidence type="ECO:0000256" key="10">
    <source>
        <dbReference type="SAM" id="MobiDB-lite"/>
    </source>
</evidence>
<evidence type="ECO:0000313" key="13">
    <source>
        <dbReference type="WBParaSite" id="nRc.2.0.1.t33122-RA"/>
    </source>
</evidence>
<comment type="subcellular location">
    <subcellularLocation>
        <location evidence="1">Nucleus</location>
    </subcellularLocation>
</comment>